<evidence type="ECO:0000313" key="1">
    <source>
        <dbReference type="EMBL" id="PTX62179.1"/>
    </source>
</evidence>
<reference evidence="1 2" key="1">
    <citation type="submission" date="2018-04" db="EMBL/GenBank/DDBJ databases">
        <title>Genomic Encyclopedia of Archaeal and Bacterial Type Strains, Phase II (KMG-II): from individual species to whole genera.</title>
        <authorList>
            <person name="Goeker M."/>
        </authorList>
    </citation>
    <scope>NUCLEOTIDE SEQUENCE [LARGE SCALE GENOMIC DNA]</scope>
    <source>
        <strain evidence="1 2">DSM 25731</strain>
    </source>
</reference>
<dbReference type="RefSeq" id="WP_108114390.1">
    <property type="nucleotide sequence ID" value="NZ_QBKT01000003.1"/>
</dbReference>
<dbReference type="EMBL" id="QBKT01000003">
    <property type="protein sequence ID" value="PTX62179.1"/>
    <property type="molecule type" value="Genomic_DNA"/>
</dbReference>
<dbReference type="Proteomes" id="UP000244090">
    <property type="component" value="Unassembled WGS sequence"/>
</dbReference>
<gene>
    <name evidence="1" type="ORF">C8N46_103278</name>
</gene>
<sequence>MIINTTYTDKEAKRLIDSHLGAVFPLMKRIKLKGIGSKRMIIHDVSPNLKQYMNTVDDLNYGSIELRPKGILVHIHKKLNSFSWIIPYYKLHIYTSSFFSIHAEGKFVQFEKNKLYKENKAFIEKMIVQKNLVLNTTDYYEG</sequence>
<dbReference type="OrthoDB" id="1436588at2"/>
<name>A0A2T6C1J7_9FLAO</name>
<accession>A0A2T6C1J7</accession>
<evidence type="ECO:0000313" key="2">
    <source>
        <dbReference type="Proteomes" id="UP000244090"/>
    </source>
</evidence>
<organism evidence="1 2">
    <name type="scientific">Kordia periserrulae</name>
    <dbReference type="NCBI Taxonomy" id="701523"/>
    <lineage>
        <taxon>Bacteria</taxon>
        <taxon>Pseudomonadati</taxon>
        <taxon>Bacteroidota</taxon>
        <taxon>Flavobacteriia</taxon>
        <taxon>Flavobacteriales</taxon>
        <taxon>Flavobacteriaceae</taxon>
        <taxon>Kordia</taxon>
    </lineage>
</organism>
<keyword evidence="2" id="KW-1185">Reference proteome</keyword>
<protein>
    <submittedName>
        <fullName evidence="1">Uncharacterized protein</fullName>
    </submittedName>
</protein>
<comment type="caution">
    <text evidence="1">The sequence shown here is derived from an EMBL/GenBank/DDBJ whole genome shotgun (WGS) entry which is preliminary data.</text>
</comment>
<dbReference type="AlphaFoldDB" id="A0A2T6C1J7"/>
<proteinExistence type="predicted"/>